<dbReference type="Gene3D" id="1.10.1200.10">
    <property type="entry name" value="ACP-like"/>
    <property type="match status" value="1"/>
</dbReference>
<dbReference type="InterPro" id="IPR013968">
    <property type="entry name" value="PKS_KR"/>
</dbReference>
<reference evidence="1" key="1">
    <citation type="submission" date="2021-01" db="EMBL/GenBank/DDBJ databases">
        <authorList>
            <consortium name="Aspergillus luchuensis mut. kawachii IFO 4304 genome sequencing consortium"/>
            <person name="Kazuki M."/>
            <person name="Futagami T."/>
        </authorList>
    </citation>
    <scope>NUCLEOTIDE SEQUENCE</scope>
    <source>
        <strain evidence="1">IFO 4308</strain>
    </source>
</reference>
<dbReference type="InterPro" id="IPR036736">
    <property type="entry name" value="ACP-like_sf"/>
</dbReference>
<dbReference type="InterPro" id="IPR006162">
    <property type="entry name" value="Ppantetheine_attach_site"/>
</dbReference>
<dbReference type="InterPro" id="IPR001227">
    <property type="entry name" value="Ac_transferase_dom_sf"/>
</dbReference>
<dbReference type="InterPro" id="IPR032821">
    <property type="entry name" value="PKS_assoc"/>
</dbReference>
<dbReference type="InterPro" id="IPR013217">
    <property type="entry name" value="Methyltransf_12"/>
</dbReference>
<dbReference type="InterPro" id="IPR057326">
    <property type="entry name" value="KR_dom"/>
</dbReference>
<reference evidence="1" key="2">
    <citation type="submission" date="2021-02" db="EMBL/GenBank/DDBJ databases">
        <title>Aspergillus luchuensis mut. kawachii IFO 4304 genome sequence.</title>
        <authorList>
            <person name="Mori K."/>
            <person name="Kadooka C."/>
            <person name="Goto M."/>
            <person name="Futagami T."/>
        </authorList>
    </citation>
    <scope>NUCLEOTIDE SEQUENCE</scope>
    <source>
        <strain evidence="1">IFO 4308</strain>
    </source>
</reference>
<protein>
    <submittedName>
        <fullName evidence="1">Type I iterative PKS</fullName>
    </submittedName>
</protein>
<dbReference type="SUPFAM" id="SSF50129">
    <property type="entry name" value="GroES-like"/>
    <property type="match status" value="1"/>
</dbReference>
<dbReference type="PROSITE" id="PS52004">
    <property type="entry name" value="KS3_2"/>
    <property type="match status" value="1"/>
</dbReference>
<dbReference type="Gene3D" id="3.40.50.150">
    <property type="entry name" value="Vaccinia Virus protein VP39"/>
    <property type="match status" value="1"/>
</dbReference>
<proteinExistence type="predicted"/>
<dbReference type="SMART" id="SM00826">
    <property type="entry name" value="PKS_DH"/>
    <property type="match status" value="1"/>
</dbReference>
<dbReference type="InterPro" id="IPR036291">
    <property type="entry name" value="NAD(P)-bd_dom_sf"/>
</dbReference>
<dbReference type="Proteomes" id="UP000661280">
    <property type="component" value="Chromosome 3"/>
</dbReference>
<dbReference type="CDD" id="cd02440">
    <property type="entry name" value="AdoMet_MTases"/>
    <property type="match status" value="1"/>
</dbReference>
<dbReference type="Pfam" id="PF02801">
    <property type="entry name" value="Ketoacyl-synt_C"/>
    <property type="match status" value="1"/>
</dbReference>
<dbReference type="Pfam" id="PF08659">
    <property type="entry name" value="KR"/>
    <property type="match status" value="1"/>
</dbReference>
<dbReference type="SUPFAM" id="SSF51735">
    <property type="entry name" value="NAD(P)-binding Rossmann-fold domains"/>
    <property type="match status" value="2"/>
</dbReference>
<dbReference type="InterPro" id="IPR020807">
    <property type="entry name" value="PKS_DH"/>
</dbReference>
<dbReference type="GO" id="GO:0016491">
    <property type="term" value="F:oxidoreductase activity"/>
    <property type="evidence" value="ECO:0007669"/>
    <property type="project" value="InterPro"/>
</dbReference>
<dbReference type="GO" id="GO:0006633">
    <property type="term" value="P:fatty acid biosynthetic process"/>
    <property type="evidence" value="ECO:0007669"/>
    <property type="project" value="TreeGrafter"/>
</dbReference>
<dbReference type="Pfam" id="PF14765">
    <property type="entry name" value="PS-DH"/>
    <property type="match status" value="1"/>
</dbReference>
<accession>A0A7R7W7W6</accession>
<dbReference type="InterPro" id="IPR014043">
    <property type="entry name" value="Acyl_transferase_dom"/>
</dbReference>
<dbReference type="InterPro" id="IPR011032">
    <property type="entry name" value="GroES-like_sf"/>
</dbReference>
<dbReference type="Pfam" id="PF08240">
    <property type="entry name" value="ADH_N"/>
    <property type="match status" value="1"/>
</dbReference>
<dbReference type="EMBL" id="AP024427">
    <property type="protein sequence ID" value="BCR98007.1"/>
    <property type="molecule type" value="Genomic_DNA"/>
</dbReference>
<name>A0A7R7W7W6_ASPKA</name>
<dbReference type="PROSITE" id="PS52019">
    <property type="entry name" value="PKS_MFAS_DH"/>
    <property type="match status" value="1"/>
</dbReference>
<dbReference type="InterPro" id="IPR016036">
    <property type="entry name" value="Malonyl_transacylase_ACP-bd"/>
</dbReference>
<dbReference type="Gene3D" id="3.90.180.10">
    <property type="entry name" value="Medium-chain alcohol dehydrogenases, catalytic domain"/>
    <property type="match status" value="1"/>
</dbReference>
<dbReference type="CDD" id="cd05195">
    <property type="entry name" value="enoyl_red"/>
    <property type="match status" value="1"/>
</dbReference>
<dbReference type="SUPFAM" id="SSF53335">
    <property type="entry name" value="S-adenosyl-L-methionine-dependent methyltransferases"/>
    <property type="match status" value="1"/>
</dbReference>
<dbReference type="Pfam" id="PF13602">
    <property type="entry name" value="ADH_zinc_N_2"/>
    <property type="match status" value="1"/>
</dbReference>
<dbReference type="InterPro" id="IPR042104">
    <property type="entry name" value="PKS_dehydratase_sf"/>
</dbReference>
<sequence>MGSATDIDSITTTMHGSLPSIASPIAICGMAARLPGGISNDKELWDFLLAKRDARSRVPSTRFELSAHLSESGKPGTTKTEHGYFLDESVDLGTLDTTFFSFTKHELEYIDPQQRQLLEVVRECFDSAGEVNYRGRDIGCFGASFGDDWFENMSRDEQMYGKYPLMVSGDFAIPNRVSYEYDLHGPSVSVRTACSSSLVALHQACLSIERGECSAAIVAGYNILLSPTMTLVMSAKGVLSPDGSCKSFDASADGYGRGEAVNAVYIKPLNDALREGNPIRAVIRGSAVNSDGKNAGFTVPSGSAQQDVIRKAYHVAGISDLSRTGFVECHGTGTSVGDPIEVLAIAESFGDQGMYIGSVKPNVGHSEGASGLTSLIKAVLAIEHRIIPPNIKFNTPNPRIPFAAKKIKVPVDATPWPEDRCLRASVNSFGMGGVNAHVVIESADSFTPPSSPLLEEGVPVPRLLFFSANTETSLDAMIEHNLAYLTSHPGSLRDLAYTLGARREHLPLRAASIIHSDMSATTTSFGKAPLVSPDIVMVFAGQGSQWPAMGFELYKCNATFRESLLQLDGFLHNLPDAPSWSIIEEISKDDVASNLHISSYSQPVCTAIQIALVDVLFKLNTVPHAVLGHSSGELAAAYAAGKVTAGQALISAFYRGVAAQKVTKIGFMAAVGMGIDETRPFLRPGVVIACENSPSSVTLSGDSDELQHVIQAIRMSRPDVLVRELKSDTAYHSGHMKAVGDAYHSLIEPFFADTPDPKSSRAHFYSTLEGDILPEGTTIGSKYWQSNLESPVLFHKALQKLVIGRSNRQLLFLEVSPHSTLAGPIRQTLDKAQMSHKYISCLICKRNCAESFLSALGQLYSQKCPLDFDALTNPDQKAKVLTDIPTYPWQHNYSSLYQPRHNKDWRFRKQQRHELLGIRVVDTTNNDPSWRNMIYPEQVPWLLDHRVSGNIVFPAAGYIMMAVEAVQQIAPIGIAGFVVRNMFLDTAMILIESIPTEIVTSLRRHRLENRWSFAISSHNGTSWIEHCSGEVARGHSLSQAESRHQNTLPRVVDLPSWYRTLSRGGLHFGSSFQGIENISCSTTTNLASGKVVSTLHDSTYYPIHPTKLDAFLHSVYCAVYKGFDWQVEMLPVPTSIAEINIIDCASDLAVTSWADVSKKDMIHVHAEAFGSDGALVLKVHEAILRPLGANQSEFSEDDRKHGARLVWRPSIQFLNLTDMIHTPPDWAAQTMLLNCLTSKCVEEALSRLEAEEVSSSTLHLRKYQNWLRQQPKTTSRQNIDCLVQQILETSAAPCARAMVKVLDNVVPICKGEIEALEVLMSDDTLTDIYNYVNQVDRAPFLNSLGHYQPQQRILEIGAGTGGTTAKVLSQTRYSTYTFTDISAAFFPAAKERFKTHQNMTFKALDISQDPLSQGFEPQSFDLIIAANVLHATPFLHQTLTNVRKLLHPQGKLLLEEVCGEAKFSNFITGLLPGWWAGEADGRPDEPYISPDRWEKVLRASGFNGLDDVAFDASPPLHNSAFMLASPCFPETPTNRHVTLITDTASSEISIQMQKQFRFRGYTVGIQGLEEPLPGGGDALVLLDTASPFFENLNANKLSTFQSFLRELQRSHSGALWATRSIQIGCTDPRFACTVGVARTVRSEFGIDLATCEVDTLKYTSLGLLIDVFEQFHNREHRQDAYREFEYVVWKDTVHIGRLYPFSVKEELKRIEEADVNSQGCRLTLDVGAPGMLESMTWTARLGERDHLLDDEIEIEVNAAGVNFKDIMISLGILELPSSSMGLEASGIVTRVGRHVQDLSVGDRVLALSPGAFATSIILPASRCIRAPESLSLEDAATMPLVFSTVIHALCDVGQLKATQTVLIHAGSGGIGLAAIQISQMIGATIYVTVGNEAKAEYLTTFHGIYREHIFNSRDSSFLDGVMRSTNGRGVDLVLNSLSGDLFQASCQCVAKCGKLVNLAKSSDLNHGQLSTKAFHPNMAYSVIDILDYIDCKPEEGKRLLGTIVDLYKEGHIRPITPVQTFVADDIKQCFVYMQTGQHIGKLRLSMKSQDTPIKPVFVPKTMSFRGNASYLLVGGLGGLGSGIARWMVEHGARHLIFLSRSANSEHSNQLFSELESQGCSITAVKGSVCVLADVKRAISSTTNLKGIFNISMVLQDTSLLHMSLDDWNAATGPKIQGTWNLHEASVCHDLDFFLLFSSMGGIFGIPGQANYAAANTFMDAFVQFRHCSRLPASVIDIGAVESIGHVASNPDILEQVKVLDCCRMTQRDLFNAVTIAISHSLPAHDNDSDSYSNPAQFITGFKDTSSILDSSSGQAAFSDSRLAPFVSNAADSRPISEKASTDKLKQFVSLAASDPLILTEPTATEFVGKEISKWVFDLLMKPVEDDSEIDLARSLVDVGLDSLAAVEMRSWLKASLGVDVSVLEIMAFPSLAAMGEHVVHALIRKFGNKE</sequence>
<dbReference type="InterPro" id="IPR049552">
    <property type="entry name" value="PKS_DH_N"/>
</dbReference>
<dbReference type="GO" id="GO:0004312">
    <property type="term" value="F:fatty acid synthase activity"/>
    <property type="evidence" value="ECO:0007669"/>
    <property type="project" value="TreeGrafter"/>
</dbReference>
<dbReference type="Pfam" id="PF21089">
    <property type="entry name" value="PKS_DH_N"/>
    <property type="match status" value="1"/>
</dbReference>
<dbReference type="InterPro" id="IPR049551">
    <property type="entry name" value="PKS_DH_C"/>
</dbReference>
<dbReference type="SMART" id="SM00825">
    <property type="entry name" value="PKS_KS"/>
    <property type="match status" value="1"/>
</dbReference>
<dbReference type="RefSeq" id="XP_041541773.1">
    <property type="nucleotide sequence ID" value="XM_041687939.1"/>
</dbReference>
<dbReference type="Gene3D" id="3.40.50.720">
    <property type="entry name" value="NAD(P)-binding Rossmann-like Domain"/>
    <property type="match status" value="2"/>
</dbReference>
<dbReference type="InterPro" id="IPR020806">
    <property type="entry name" value="PKS_PP-bd"/>
</dbReference>
<dbReference type="InterPro" id="IPR016035">
    <property type="entry name" value="Acyl_Trfase/lysoPLipase"/>
</dbReference>
<dbReference type="Gene3D" id="3.10.129.110">
    <property type="entry name" value="Polyketide synthase dehydratase"/>
    <property type="match status" value="1"/>
</dbReference>
<evidence type="ECO:0000313" key="1">
    <source>
        <dbReference type="EMBL" id="BCR98007.1"/>
    </source>
</evidence>
<dbReference type="KEGG" id="aluc:AKAW2_31326A"/>
<dbReference type="SUPFAM" id="SSF55048">
    <property type="entry name" value="Probable ACP-binding domain of malonyl-CoA ACP transacylase"/>
    <property type="match status" value="1"/>
</dbReference>
<dbReference type="SUPFAM" id="SSF52151">
    <property type="entry name" value="FabD/lysophospholipase-like"/>
    <property type="match status" value="1"/>
</dbReference>
<dbReference type="Pfam" id="PF00698">
    <property type="entry name" value="Acyl_transf_1"/>
    <property type="match status" value="1"/>
</dbReference>
<dbReference type="InterPro" id="IPR050091">
    <property type="entry name" value="PKS_NRPS_Biosynth_Enz"/>
</dbReference>
<dbReference type="InterPro" id="IPR020843">
    <property type="entry name" value="ER"/>
</dbReference>
<evidence type="ECO:0000313" key="2">
    <source>
        <dbReference type="Proteomes" id="UP000661280"/>
    </source>
</evidence>
<dbReference type="PROSITE" id="PS00012">
    <property type="entry name" value="PHOSPHOPANTETHEINE"/>
    <property type="match status" value="1"/>
</dbReference>
<dbReference type="InterPro" id="IPR014031">
    <property type="entry name" value="Ketoacyl_synth_C"/>
</dbReference>
<dbReference type="InterPro" id="IPR016039">
    <property type="entry name" value="Thiolase-like"/>
</dbReference>
<keyword evidence="2" id="KW-1185">Reference proteome</keyword>
<dbReference type="SMART" id="SM00827">
    <property type="entry name" value="PKS_AT"/>
    <property type="match status" value="1"/>
</dbReference>
<organism evidence="1 2">
    <name type="scientific">Aspergillus kawachii</name>
    <name type="common">White koji mold</name>
    <name type="synonym">Aspergillus awamori var. kawachi</name>
    <dbReference type="NCBI Taxonomy" id="1069201"/>
    <lineage>
        <taxon>Eukaryota</taxon>
        <taxon>Fungi</taxon>
        <taxon>Dikarya</taxon>
        <taxon>Ascomycota</taxon>
        <taxon>Pezizomycotina</taxon>
        <taxon>Eurotiomycetes</taxon>
        <taxon>Eurotiomycetidae</taxon>
        <taxon>Eurotiales</taxon>
        <taxon>Aspergillaceae</taxon>
        <taxon>Aspergillus</taxon>
        <taxon>Aspergillus subgen. Circumdati</taxon>
    </lineage>
</organism>
<dbReference type="SUPFAM" id="SSF53901">
    <property type="entry name" value="Thiolase-like"/>
    <property type="match status" value="1"/>
</dbReference>
<dbReference type="InterPro" id="IPR009081">
    <property type="entry name" value="PP-bd_ACP"/>
</dbReference>
<dbReference type="Pfam" id="PF16197">
    <property type="entry name" value="KAsynt_C_assoc"/>
    <property type="match status" value="1"/>
</dbReference>
<dbReference type="InterPro" id="IPR014030">
    <property type="entry name" value="Ketoacyl_synth_N"/>
</dbReference>
<dbReference type="InterPro" id="IPR049900">
    <property type="entry name" value="PKS_mFAS_DH"/>
</dbReference>
<dbReference type="PROSITE" id="PS50075">
    <property type="entry name" value="CARRIER"/>
    <property type="match status" value="1"/>
</dbReference>
<dbReference type="Gene3D" id="3.40.366.10">
    <property type="entry name" value="Malonyl-Coenzyme A Acyl Carrier Protein, domain 2"/>
    <property type="match status" value="1"/>
</dbReference>
<dbReference type="SMART" id="SM00829">
    <property type="entry name" value="PKS_ER"/>
    <property type="match status" value="1"/>
</dbReference>
<dbReference type="Gene3D" id="3.40.47.10">
    <property type="match status" value="1"/>
</dbReference>
<dbReference type="GO" id="GO:0044550">
    <property type="term" value="P:secondary metabolite biosynthetic process"/>
    <property type="evidence" value="ECO:0007669"/>
    <property type="project" value="TreeGrafter"/>
</dbReference>
<dbReference type="GO" id="GO:0031177">
    <property type="term" value="F:phosphopantetheine binding"/>
    <property type="evidence" value="ECO:0007669"/>
    <property type="project" value="InterPro"/>
</dbReference>
<dbReference type="InterPro" id="IPR013154">
    <property type="entry name" value="ADH-like_N"/>
</dbReference>
<dbReference type="InterPro" id="IPR029063">
    <property type="entry name" value="SAM-dependent_MTases_sf"/>
</dbReference>
<dbReference type="Pfam" id="PF00109">
    <property type="entry name" value="ketoacyl-synt"/>
    <property type="match status" value="1"/>
</dbReference>
<dbReference type="InterPro" id="IPR020841">
    <property type="entry name" value="PKS_Beta-ketoAc_synthase_dom"/>
</dbReference>
<dbReference type="SMART" id="SM00822">
    <property type="entry name" value="PKS_KR"/>
    <property type="match status" value="1"/>
</dbReference>
<dbReference type="Pfam" id="PF08242">
    <property type="entry name" value="Methyltransf_12"/>
    <property type="match status" value="1"/>
</dbReference>
<dbReference type="OrthoDB" id="329835at2759"/>
<dbReference type="PANTHER" id="PTHR43775:SF28">
    <property type="entry name" value="SYNTHASE, PUTATIVE-RELATED"/>
    <property type="match status" value="1"/>
</dbReference>
<gene>
    <name evidence="1" type="ORF">AKAW2_31326A</name>
</gene>
<dbReference type="SUPFAM" id="SSF47336">
    <property type="entry name" value="ACP-like"/>
    <property type="match status" value="1"/>
</dbReference>
<dbReference type="CDD" id="cd00833">
    <property type="entry name" value="PKS"/>
    <property type="match status" value="1"/>
</dbReference>
<dbReference type="Pfam" id="PF00550">
    <property type="entry name" value="PP-binding"/>
    <property type="match status" value="1"/>
</dbReference>
<dbReference type="GeneID" id="64959332"/>
<dbReference type="SMART" id="SM00823">
    <property type="entry name" value="PKS_PP"/>
    <property type="match status" value="1"/>
</dbReference>
<dbReference type="PANTHER" id="PTHR43775">
    <property type="entry name" value="FATTY ACID SYNTHASE"/>
    <property type="match status" value="1"/>
</dbReference>
<dbReference type="Gene3D" id="3.30.70.3290">
    <property type="match status" value="1"/>
</dbReference>